<dbReference type="AlphaFoldDB" id="A0AAV4TBD5"/>
<evidence type="ECO:0000313" key="3">
    <source>
        <dbReference type="Proteomes" id="UP001054945"/>
    </source>
</evidence>
<organism evidence="2 3">
    <name type="scientific">Caerostris extrusa</name>
    <name type="common">Bark spider</name>
    <name type="synonym">Caerostris bankana</name>
    <dbReference type="NCBI Taxonomy" id="172846"/>
    <lineage>
        <taxon>Eukaryota</taxon>
        <taxon>Metazoa</taxon>
        <taxon>Ecdysozoa</taxon>
        <taxon>Arthropoda</taxon>
        <taxon>Chelicerata</taxon>
        <taxon>Arachnida</taxon>
        <taxon>Araneae</taxon>
        <taxon>Araneomorphae</taxon>
        <taxon>Entelegynae</taxon>
        <taxon>Araneoidea</taxon>
        <taxon>Araneidae</taxon>
        <taxon>Caerostris</taxon>
    </lineage>
</organism>
<evidence type="ECO:0000256" key="1">
    <source>
        <dbReference type="SAM" id="MobiDB-lite"/>
    </source>
</evidence>
<name>A0AAV4TBD5_CAEEX</name>
<keyword evidence="3" id="KW-1185">Reference proteome</keyword>
<evidence type="ECO:0000313" key="2">
    <source>
        <dbReference type="EMBL" id="GIY43873.1"/>
    </source>
</evidence>
<sequence length="106" mass="11904">LFYDDSYCTGTVLHTLLTTFGVPVASTVFDLPWFIFPPFLPFQQSFCKCPEVEESVDLAAQLQSSVAIGKTPFAKMHGDLDRHRSGSQKYNHTSDDLSSELQRKKS</sequence>
<reference evidence="2 3" key="1">
    <citation type="submission" date="2021-06" db="EMBL/GenBank/DDBJ databases">
        <title>Caerostris extrusa draft genome.</title>
        <authorList>
            <person name="Kono N."/>
            <person name="Arakawa K."/>
        </authorList>
    </citation>
    <scope>NUCLEOTIDE SEQUENCE [LARGE SCALE GENOMIC DNA]</scope>
</reference>
<protein>
    <submittedName>
        <fullName evidence="2">Uncharacterized protein</fullName>
    </submittedName>
</protein>
<dbReference type="Proteomes" id="UP001054945">
    <property type="component" value="Unassembled WGS sequence"/>
</dbReference>
<feature type="region of interest" description="Disordered" evidence="1">
    <location>
        <begin position="77"/>
        <end position="106"/>
    </location>
</feature>
<accession>A0AAV4TBD5</accession>
<gene>
    <name evidence="2" type="ORF">CEXT_632041</name>
</gene>
<comment type="caution">
    <text evidence="2">The sequence shown here is derived from an EMBL/GenBank/DDBJ whole genome shotgun (WGS) entry which is preliminary data.</text>
</comment>
<feature type="non-terminal residue" evidence="2">
    <location>
        <position position="1"/>
    </location>
</feature>
<dbReference type="EMBL" id="BPLR01011046">
    <property type="protein sequence ID" value="GIY43873.1"/>
    <property type="molecule type" value="Genomic_DNA"/>
</dbReference>
<proteinExistence type="predicted"/>